<sequence>MFLWHSAATNKQGIPVARIVIALHAAPAADTPAQHRSLLAYHYAQAALVSGHQIDMVFFYSDAVLHAAKLDNSGEAHQAVTQWQKFATQHNVPLVICNTVAEVDHQMTTENLVAPFQNGGLTEFSMAAAAADHVIQF</sequence>
<name>A0AA92ET82_9GAMM</name>
<gene>
    <name evidence="1" type="ORF">D3795_03190</name>
</gene>
<dbReference type="Gene3D" id="3.40.1260.10">
    <property type="entry name" value="DsrEFH-like"/>
    <property type="match status" value="1"/>
</dbReference>
<keyword evidence="2" id="KW-1185">Reference proteome</keyword>
<proteinExistence type="predicted"/>
<accession>A0AA92ET82</accession>
<dbReference type="KEGG" id="panm:D3795_03190"/>
<evidence type="ECO:0008006" key="3">
    <source>
        <dbReference type="Google" id="ProtNLM"/>
    </source>
</evidence>
<dbReference type="SUPFAM" id="SSF75169">
    <property type="entry name" value="DsrEFH-like"/>
    <property type="match status" value="1"/>
</dbReference>
<reference evidence="1 2" key="1">
    <citation type="submission" date="2018-09" db="EMBL/GenBank/DDBJ databases">
        <title>Whole genome sequencing of Idiomarina andamanensis W-5T (LMG 29773T= JCM 31645T).</title>
        <authorList>
            <person name="Das S.K."/>
        </authorList>
    </citation>
    <scope>NUCLEOTIDE SEQUENCE [LARGE SCALE GENOMIC DNA]</scope>
    <source>
        <strain evidence="1 2">W-5T</strain>
    </source>
</reference>
<dbReference type="Proteomes" id="UP000427820">
    <property type="component" value="Chromosome"/>
</dbReference>
<dbReference type="PANTHER" id="PTHR34874:SF3">
    <property type="entry name" value="SULFURTRANSFERASE TUSD"/>
    <property type="match status" value="1"/>
</dbReference>
<dbReference type="GO" id="GO:1990228">
    <property type="term" value="C:sulfurtransferase complex"/>
    <property type="evidence" value="ECO:0007669"/>
    <property type="project" value="TreeGrafter"/>
</dbReference>
<dbReference type="GO" id="GO:0002143">
    <property type="term" value="P:tRNA wobble position uridine thiolation"/>
    <property type="evidence" value="ECO:0007669"/>
    <property type="project" value="TreeGrafter"/>
</dbReference>
<dbReference type="Pfam" id="PF02635">
    <property type="entry name" value="DsrE"/>
    <property type="match status" value="1"/>
</dbReference>
<dbReference type="InterPro" id="IPR027396">
    <property type="entry name" value="DsrEFH-like"/>
</dbReference>
<dbReference type="InterPro" id="IPR003787">
    <property type="entry name" value="Sulphur_relay_DsrE/F-like"/>
</dbReference>
<evidence type="ECO:0000313" key="1">
    <source>
        <dbReference type="EMBL" id="QGT95241.1"/>
    </source>
</evidence>
<dbReference type="AlphaFoldDB" id="A0AA92ET82"/>
<protein>
    <recommendedName>
        <fullName evidence="3">Sulfurtransferase complex subunit TusD</fullName>
    </recommendedName>
</protein>
<dbReference type="EMBL" id="CP032551">
    <property type="protein sequence ID" value="QGT95241.1"/>
    <property type="molecule type" value="Genomic_DNA"/>
</dbReference>
<evidence type="ECO:0000313" key="2">
    <source>
        <dbReference type="Proteomes" id="UP000427820"/>
    </source>
</evidence>
<dbReference type="GO" id="GO:0097163">
    <property type="term" value="F:sulfur carrier activity"/>
    <property type="evidence" value="ECO:0007669"/>
    <property type="project" value="TreeGrafter"/>
</dbReference>
<dbReference type="PANTHER" id="PTHR34874">
    <property type="entry name" value="PROTEIN YCHN"/>
    <property type="match status" value="1"/>
</dbReference>
<organism evidence="1 2">
    <name type="scientific">Pseudidiomarina andamanensis</name>
    <dbReference type="NCBI Taxonomy" id="1940690"/>
    <lineage>
        <taxon>Bacteria</taxon>
        <taxon>Pseudomonadati</taxon>
        <taxon>Pseudomonadota</taxon>
        <taxon>Gammaproteobacteria</taxon>
        <taxon>Alteromonadales</taxon>
        <taxon>Idiomarinaceae</taxon>
        <taxon>Pseudidiomarina</taxon>
    </lineage>
</organism>